<dbReference type="HOGENOM" id="CLU_028221_0_1_0"/>
<gene>
    <name evidence="12" type="ORF">Calab_1913</name>
</gene>
<reference evidence="12 13" key="1">
    <citation type="submission" date="2011-09" db="EMBL/GenBank/DDBJ databases">
        <title>The permanent draft genome of Caldithrix abyssi DSM 13497.</title>
        <authorList>
            <consortium name="US DOE Joint Genome Institute (JGI-PGF)"/>
            <person name="Lucas S."/>
            <person name="Han J."/>
            <person name="Lapidus A."/>
            <person name="Bruce D."/>
            <person name="Goodwin L."/>
            <person name="Pitluck S."/>
            <person name="Peters L."/>
            <person name="Kyrpides N."/>
            <person name="Mavromatis K."/>
            <person name="Ivanova N."/>
            <person name="Mikhailova N."/>
            <person name="Chertkov O."/>
            <person name="Detter J.C."/>
            <person name="Tapia R."/>
            <person name="Han C."/>
            <person name="Land M."/>
            <person name="Hauser L."/>
            <person name="Markowitz V."/>
            <person name="Cheng J.-F."/>
            <person name="Hugenholtz P."/>
            <person name="Woyke T."/>
            <person name="Wu D."/>
            <person name="Spring S."/>
            <person name="Brambilla E."/>
            <person name="Klenk H.-P."/>
            <person name="Eisen J.A."/>
        </authorList>
    </citation>
    <scope>NUCLEOTIDE SEQUENCE [LARGE SCALE GENOMIC DNA]</scope>
    <source>
        <strain evidence="12 13">DSM 13497</strain>
    </source>
</reference>
<keyword evidence="9 10" id="KW-0472">Membrane</keyword>
<keyword evidence="8 10" id="KW-1133">Transmembrane helix</keyword>
<evidence type="ECO:0000256" key="3">
    <source>
        <dbReference type="ARBA" id="ARBA00007931"/>
    </source>
</evidence>
<evidence type="ECO:0000256" key="6">
    <source>
        <dbReference type="ARBA" id="ARBA00022801"/>
    </source>
</evidence>
<feature type="transmembrane region" description="Helical" evidence="10">
    <location>
        <begin position="353"/>
        <end position="368"/>
    </location>
</feature>
<accession>H1XTQ2</accession>
<dbReference type="CDD" id="cd06160">
    <property type="entry name" value="S2P-M50_like_2"/>
    <property type="match status" value="1"/>
</dbReference>
<dbReference type="PANTHER" id="PTHR31412">
    <property type="entry name" value="ZINC METALLOPROTEASE EGY1"/>
    <property type="match status" value="1"/>
</dbReference>
<dbReference type="GO" id="GO:0006508">
    <property type="term" value="P:proteolysis"/>
    <property type="evidence" value="ECO:0007669"/>
    <property type="project" value="UniProtKB-KW"/>
</dbReference>
<keyword evidence="5 10" id="KW-0812">Transmembrane</keyword>
<dbReference type="PANTHER" id="PTHR31412:SF0">
    <property type="entry name" value="ZINC METALLOPROTEASE EGY1, CHLOROPLASTIC-RELATED"/>
    <property type="match status" value="1"/>
</dbReference>
<name>H1XTQ2_CALAY</name>
<evidence type="ECO:0000256" key="9">
    <source>
        <dbReference type="ARBA" id="ARBA00023136"/>
    </source>
</evidence>
<evidence type="ECO:0000256" key="10">
    <source>
        <dbReference type="SAM" id="Phobius"/>
    </source>
</evidence>
<evidence type="ECO:0000256" key="5">
    <source>
        <dbReference type="ARBA" id="ARBA00022692"/>
    </source>
</evidence>
<keyword evidence="7" id="KW-0809">Transit peptide</keyword>
<comment type="similarity">
    <text evidence="3">Belongs to the peptidase M50B family.</text>
</comment>
<protein>
    <submittedName>
        <fullName evidence="12">Peptidase M50</fullName>
    </submittedName>
</protein>
<dbReference type="EMBL" id="CM001402">
    <property type="protein sequence ID" value="EHO41527.1"/>
    <property type="molecule type" value="Genomic_DNA"/>
</dbReference>
<evidence type="ECO:0000259" key="11">
    <source>
        <dbReference type="Pfam" id="PF02163"/>
    </source>
</evidence>
<evidence type="ECO:0000256" key="7">
    <source>
        <dbReference type="ARBA" id="ARBA00022946"/>
    </source>
</evidence>
<feature type="transmembrane region" description="Helical" evidence="10">
    <location>
        <begin position="330"/>
        <end position="347"/>
    </location>
</feature>
<sequence length="409" mass="47203">MLREETGFLNNRQKFFKGSHDKNRTTNQQGEKKVKALLDQSKEVIKDRLDLELLSRLYGVPIFKQKKERITLEDLEEIQDELLRRGIFSNIETSPNYYYLKILKPYPPRRKPRYWLHLILFLLTIVTTSMTGAMLRGHDPFASWADFSTGFSYSFALLAILFSHEMGHYLAARYYRIDVTLPYFIPLFLPAFHPGTLGAFIKMRSPMPHRKALFDVGVAGPLAGFVVSLIFLIIGFSRLPDTNGIYAYISQIHPLNDPHGINLVLGNTLLYDWLGAFFGASRLPMNEMYHFPFIFAAWFGLLVTAINLMPIGQLDGGHITYAMFGDRARFIALGAFALLIVLNVYLISNFNSYIWVLWSILILVFIRFRHPPTLNDSIILDKKRRILGWISYIIFVLCFSPMPFYVTNM</sequence>
<keyword evidence="13" id="KW-1185">Reference proteome</keyword>
<feature type="domain" description="Peptidase M50" evidence="11">
    <location>
        <begin position="154"/>
        <end position="328"/>
    </location>
</feature>
<keyword evidence="6" id="KW-0378">Hydrolase</keyword>
<comment type="cofactor">
    <cofactor evidence="1">
        <name>Zn(2+)</name>
        <dbReference type="ChEBI" id="CHEBI:29105"/>
    </cofactor>
</comment>
<organism evidence="12 13">
    <name type="scientific">Caldithrix abyssi DSM 13497</name>
    <dbReference type="NCBI Taxonomy" id="880073"/>
    <lineage>
        <taxon>Bacteria</taxon>
        <taxon>Pseudomonadati</taxon>
        <taxon>Calditrichota</taxon>
        <taxon>Calditrichia</taxon>
        <taxon>Calditrichales</taxon>
        <taxon>Calditrichaceae</taxon>
        <taxon>Caldithrix</taxon>
    </lineage>
</organism>
<feature type="transmembrane region" description="Helical" evidence="10">
    <location>
        <begin position="389"/>
        <end position="406"/>
    </location>
</feature>
<dbReference type="GO" id="GO:0016020">
    <property type="term" value="C:membrane"/>
    <property type="evidence" value="ECO:0007669"/>
    <property type="project" value="UniProtKB-SubCell"/>
</dbReference>
<dbReference type="InterPro" id="IPR008915">
    <property type="entry name" value="Peptidase_M50"/>
</dbReference>
<dbReference type="GO" id="GO:0008233">
    <property type="term" value="F:peptidase activity"/>
    <property type="evidence" value="ECO:0007669"/>
    <property type="project" value="UniProtKB-KW"/>
</dbReference>
<dbReference type="Pfam" id="PF02163">
    <property type="entry name" value="Peptidase_M50"/>
    <property type="match status" value="1"/>
</dbReference>
<evidence type="ECO:0000313" key="12">
    <source>
        <dbReference type="EMBL" id="EHO41527.1"/>
    </source>
</evidence>
<dbReference type="AlphaFoldDB" id="H1XTQ2"/>
<keyword evidence="4" id="KW-0645">Protease</keyword>
<dbReference type="PaxDb" id="880073-Calab_1913"/>
<dbReference type="eggNOG" id="COG1994">
    <property type="taxonomic scope" value="Bacteria"/>
</dbReference>
<evidence type="ECO:0000313" key="13">
    <source>
        <dbReference type="Proteomes" id="UP000004671"/>
    </source>
</evidence>
<evidence type="ECO:0000256" key="1">
    <source>
        <dbReference type="ARBA" id="ARBA00001947"/>
    </source>
</evidence>
<evidence type="ECO:0000256" key="2">
    <source>
        <dbReference type="ARBA" id="ARBA00004141"/>
    </source>
</evidence>
<evidence type="ECO:0000256" key="4">
    <source>
        <dbReference type="ARBA" id="ARBA00022670"/>
    </source>
</evidence>
<feature type="transmembrane region" description="Helical" evidence="10">
    <location>
        <begin position="212"/>
        <end position="239"/>
    </location>
</feature>
<dbReference type="InterPro" id="IPR044838">
    <property type="entry name" value="EGY1-like"/>
</dbReference>
<feature type="transmembrane region" description="Helical" evidence="10">
    <location>
        <begin position="289"/>
        <end position="309"/>
    </location>
</feature>
<feature type="transmembrane region" description="Helical" evidence="10">
    <location>
        <begin position="114"/>
        <end position="135"/>
    </location>
</feature>
<comment type="subcellular location">
    <subcellularLocation>
        <location evidence="2">Membrane</location>
        <topology evidence="2">Multi-pass membrane protein</topology>
    </subcellularLocation>
</comment>
<dbReference type="STRING" id="880073.Cabys_674"/>
<feature type="transmembrane region" description="Helical" evidence="10">
    <location>
        <begin position="141"/>
        <end position="162"/>
    </location>
</feature>
<feature type="transmembrane region" description="Helical" evidence="10">
    <location>
        <begin position="174"/>
        <end position="192"/>
    </location>
</feature>
<dbReference type="Proteomes" id="UP000004671">
    <property type="component" value="Chromosome"/>
</dbReference>
<proteinExistence type="inferred from homology"/>
<dbReference type="InParanoid" id="H1XTQ2"/>
<evidence type="ECO:0000256" key="8">
    <source>
        <dbReference type="ARBA" id="ARBA00022989"/>
    </source>
</evidence>